<dbReference type="EMBL" id="VANI01000049">
    <property type="protein sequence ID" value="TLM72989.1"/>
    <property type="molecule type" value="Genomic_DNA"/>
</dbReference>
<name>A0ABY2UEQ6_9GAMM</name>
<evidence type="ECO:0000313" key="1">
    <source>
        <dbReference type="EMBL" id="TLM72989.1"/>
    </source>
</evidence>
<evidence type="ECO:0000313" key="2">
    <source>
        <dbReference type="Proteomes" id="UP000306791"/>
    </source>
</evidence>
<comment type="caution">
    <text evidence="1">The sequence shown here is derived from an EMBL/GenBank/DDBJ whole genome shotgun (WGS) entry which is preliminary data.</text>
</comment>
<dbReference type="RefSeq" id="WP_138237383.1">
    <property type="nucleotide sequence ID" value="NZ_CP185860.1"/>
</dbReference>
<proteinExistence type="predicted"/>
<accession>A0ABY2UEQ6</accession>
<organism evidence="1 2">
    <name type="scientific">Microbulbifer harenosus</name>
    <dbReference type="NCBI Taxonomy" id="2576840"/>
    <lineage>
        <taxon>Bacteria</taxon>
        <taxon>Pseudomonadati</taxon>
        <taxon>Pseudomonadota</taxon>
        <taxon>Gammaproteobacteria</taxon>
        <taxon>Cellvibrionales</taxon>
        <taxon>Microbulbiferaceae</taxon>
        <taxon>Microbulbifer</taxon>
    </lineage>
</organism>
<sequence length="129" mass="14794">MTFKQEIYRDINENCDVVLNLLKGQPVTNDTAEGRMIYQCRWLKQQVAADALTFPVNDYVHTLKHVSAERLLEHLASSPDLYREEIGVHLYRLLKLGPVHTKFCIIAGWNSQQNNSKSSKNCYLPSVAM</sequence>
<dbReference type="Proteomes" id="UP000306791">
    <property type="component" value="Unassembled WGS sequence"/>
</dbReference>
<keyword evidence="2" id="KW-1185">Reference proteome</keyword>
<gene>
    <name evidence="1" type="ORF">FDY93_19275</name>
</gene>
<protein>
    <submittedName>
        <fullName evidence="1">Uncharacterized protein</fullName>
    </submittedName>
</protein>
<reference evidence="1 2" key="1">
    <citation type="submission" date="2019-05" db="EMBL/GenBank/DDBJ databases">
        <title>Microbulbifer harenosus sp. nov., an alginate-degrading bacterium isolated from coastal sand.</title>
        <authorList>
            <person name="Huang H."/>
            <person name="Mo K."/>
            <person name="Bao S."/>
        </authorList>
    </citation>
    <scope>NUCLEOTIDE SEQUENCE [LARGE SCALE GENOMIC DNA]</scope>
    <source>
        <strain evidence="1 2">HB161719</strain>
    </source>
</reference>